<feature type="non-terminal residue" evidence="2">
    <location>
        <position position="1"/>
    </location>
</feature>
<dbReference type="Proteomes" id="UP001054945">
    <property type="component" value="Unassembled WGS sequence"/>
</dbReference>
<protein>
    <submittedName>
        <fullName evidence="2">Uncharacterized protein</fullName>
    </submittedName>
</protein>
<reference evidence="2 3" key="1">
    <citation type="submission" date="2021-06" db="EMBL/GenBank/DDBJ databases">
        <title>Caerostris extrusa draft genome.</title>
        <authorList>
            <person name="Kono N."/>
            <person name="Arakawa K."/>
        </authorList>
    </citation>
    <scope>NUCLEOTIDE SEQUENCE [LARGE SCALE GENOMIC DNA]</scope>
</reference>
<evidence type="ECO:0000313" key="2">
    <source>
        <dbReference type="EMBL" id="GIX90819.1"/>
    </source>
</evidence>
<name>A0AAV4P190_CAEEX</name>
<evidence type="ECO:0000256" key="1">
    <source>
        <dbReference type="SAM" id="MobiDB-lite"/>
    </source>
</evidence>
<organism evidence="2 3">
    <name type="scientific">Caerostris extrusa</name>
    <name type="common">Bark spider</name>
    <name type="synonym">Caerostris bankana</name>
    <dbReference type="NCBI Taxonomy" id="172846"/>
    <lineage>
        <taxon>Eukaryota</taxon>
        <taxon>Metazoa</taxon>
        <taxon>Ecdysozoa</taxon>
        <taxon>Arthropoda</taxon>
        <taxon>Chelicerata</taxon>
        <taxon>Arachnida</taxon>
        <taxon>Araneae</taxon>
        <taxon>Araneomorphae</taxon>
        <taxon>Entelegynae</taxon>
        <taxon>Araneoidea</taxon>
        <taxon>Araneidae</taxon>
        <taxon>Caerostris</taxon>
    </lineage>
</organism>
<dbReference type="AlphaFoldDB" id="A0AAV4P190"/>
<feature type="region of interest" description="Disordered" evidence="1">
    <location>
        <begin position="1"/>
        <end position="23"/>
    </location>
</feature>
<accession>A0AAV4P190</accession>
<keyword evidence="3" id="KW-1185">Reference proteome</keyword>
<gene>
    <name evidence="2" type="ORF">CEXT_468711</name>
</gene>
<sequence length="117" mass="13144">HDRSLMSRDLKKESAESQDSHRATLRILERNQRYIVQYLCTGSVHSPEQYSTSVSRGISTYVLSLFIIQYSIVPLGPGAADVFVSHFSARPSCPSGQLLMSNNGRFRSEKLVDHESL</sequence>
<dbReference type="EMBL" id="BPLR01003971">
    <property type="protein sequence ID" value="GIX90819.1"/>
    <property type="molecule type" value="Genomic_DNA"/>
</dbReference>
<proteinExistence type="predicted"/>
<comment type="caution">
    <text evidence="2">The sequence shown here is derived from an EMBL/GenBank/DDBJ whole genome shotgun (WGS) entry which is preliminary data.</text>
</comment>
<evidence type="ECO:0000313" key="3">
    <source>
        <dbReference type="Proteomes" id="UP001054945"/>
    </source>
</evidence>